<keyword evidence="2" id="KW-0812">Transmembrane</keyword>
<evidence type="ECO:0000313" key="3">
    <source>
        <dbReference type="EMBL" id="GIQ83263.1"/>
    </source>
</evidence>
<sequence length="227" mass="25519">GLFWIDWLPLPFAIPFPYAYVIAAVPLFPIFGMYQYSQLAHFEGNPEGYGKASLSHYILPYLHHYVPLLRLYAMLLPVMFIGMPMPPVTGIIPTPLSLTPCLYLFVVPGLFVLFHCMWAPVMYLRDPSRGIKQAVLDSSRVNMANKGQVIILTVYVIVWILLTPVSMATRAAYLQSCLTGLYGKGMLQQYKESQEAKKSKENKTPPGVPVYEPEGSEDTDRQGVIEV</sequence>
<keyword evidence="2" id="KW-1133">Transmembrane helix</keyword>
<feature type="transmembrane region" description="Helical" evidence="2">
    <location>
        <begin position="12"/>
        <end position="34"/>
    </location>
</feature>
<comment type="caution">
    <text evidence="3">The sequence shown here is derived from an EMBL/GenBank/DDBJ whole genome shotgun (WGS) entry which is preliminary data.</text>
</comment>
<accession>A0A9K3GHJ2</accession>
<dbReference type="EMBL" id="BDIP01000982">
    <property type="protein sequence ID" value="GIQ83263.1"/>
    <property type="molecule type" value="Genomic_DNA"/>
</dbReference>
<keyword evidence="4" id="KW-1185">Reference proteome</keyword>
<feature type="transmembrane region" description="Helical" evidence="2">
    <location>
        <begin position="149"/>
        <end position="167"/>
    </location>
</feature>
<dbReference type="AlphaFoldDB" id="A0A9K3GHJ2"/>
<evidence type="ECO:0000313" key="4">
    <source>
        <dbReference type="Proteomes" id="UP000265618"/>
    </source>
</evidence>
<proteinExistence type="predicted"/>
<reference evidence="3 4" key="1">
    <citation type="journal article" date="2018" name="PLoS ONE">
        <title>The draft genome of Kipferlia bialata reveals reductive genome evolution in fornicate parasites.</title>
        <authorList>
            <person name="Tanifuji G."/>
            <person name="Takabayashi S."/>
            <person name="Kume K."/>
            <person name="Takagi M."/>
            <person name="Nakayama T."/>
            <person name="Kamikawa R."/>
            <person name="Inagaki Y."/>
            <person name="Hashimoto T."/>
        </authorList>
    </citation>
    <scope>NUCLEOTIDE SEQUENCE [LARGE SCALE GENOMIC DNA]</scope>
    <source>
        <strain evidence="3">NY0173</strain>
    </source>
</reference>
<evidence type="ECO:0000256" key="2">
    <source>
        <dbReference type="SAM" id="Phobius"/>
    </source>
</evidence>
<organism evidence="3 4">
    <name type="scientific">Kipferlia bialata</name>
    <dbReference type="NCBI Taxonomy" id="797122"/>
    <lineage>
        <taxon>Eukaryota</taxon>
        <taxon>Metamonada</taxon>
        <taxon>Carpediemonas-like organisms</taxon>
        <taxon>Kipferlia</taxon>
    </lineage>
</organism>
<gene>
    <name evidence="3" type="ORF">KIPB_004556</name>
</gene>
<feature type="transmembrane region" description="Helical" evidence="2">
    <location>
        <begin position="61"/>
        <end position="82"/>
    </location>
</feature>
<keyword evidence="2" id="KW-0472">Membrane</keyword>
<protein>
    <submittedName>
        <fullName evidence="3">Uncharacterized protein</fullName>
    </submittedName>
</protein>
<feature type="compositionally biased region" description="Basic and acidic residues" evidence="1">
    <location>
        <begin position="193"/>
        <end position="203"/>
    </location>
</feature>
<dbReference type="Proteomes" id="UP000265618">
    <property type="component" value="Unassembled WGS sequence"/>
</dbReference>
<feature type="region of interest" description="Disordered" evidence="1">
    <location>
        <begin position="193"/>
        <end position="227"/>
    </location>
</feature>
<feature type="transmembrane region" description="Helical" evidence="2">
    <location>
        <begin position="102"/>
        <end position="124"/>
    </location>
</feature>
<feature type="non-terminal residue" evidence="3">
    <location>
        <position position="1"/>
    </location>
</feature>
<name>A0A9K3GHJ2_9EUKA</name>
<feature type="compositionally biased region" description="Basic and acidic residues" evidence="1">
    <location>
        <begin position="218"/>
        <end position="227"/>
    </location>
</feature>
<evidence type="ECO:0000256" key="1">
    <source>
        <dbReference type="SAM" id="MobiDB-lite"/>
    </source>
</evidence>